<dbReference type="InterPro" id="IPR052396">
    <property type="entry name" value="Meiotic_Drive_Suppr_Kinase"/>
</dbReference>
<evidence type="ECO:0000256" key="2">
    <source>
        <dbReference type="SAM" id="Coils"/>
    </source>
</evidence>
<dbReference type="GO" id="GO:0005524">
    <property type="term" value="F:ATP binding"/>
    <property type="evidence" value="ECO:0007669"/>
    <property type="project" value="UniProtKB-UniRule"/>
</dbReference>
<dbReference type="PROSITE" id="PS00107">
    <property type="entry name" value="PROTEIN_KINASE_ATP"/>
    <property type="match status" value="1"/>
</dbReference>
<evidence type="ECO:0000256" key="1">
    <source>
        <dbReference type="PROSITE-ProRule" id="PRU10141"/>
    </source>
</evidence>
<dbReference type="PROSITE" id="PS50011">
    <property type="entry name" value="PROTEIN_KINASE_DOM"/>
    <property type="match status" value="1"/>
</dbReference>
<gene>
    <name evidence="5" type="ORF">DL89DRAFT_257411</name>
</gene>
<dbReference type="GeneID" id="63802177"/>
<dbReference type="InterPro" id="IPR000719">
    <property type="entry name" value="Prot_kinase_dom"/>
</dbReference>
<sequence length="869" mass="97321">MGFKYPHYLESDGKSARPSKRRRTIESFATATNEETPDAGTDGNLLDNLPPPIGYEAFFHGWAKQLHMRPDRKLIEGGVIVAVAVVRRAISDYQDLKTARTTDLPVSVEDNSKSIALLEREYERFDKRREMVMARLNDNPDAENLWKEIDKLDLKCESVQNAIRHEIELSNAQKTVQDAQKAVQDAQKAVDESIERVNTLLAISGGEPASITAASKCTSVKKPDSSTNCFANMHLFLQVDNLVLGPIEPLIAPQNTRPALRIVNSCLALPPIKHDSERRQNAIRLNNHLLETRPHLHTRRFALPHAPINQGFHPRILLNEHCIGKFFENEIFSRVLDLFPEVVHGASIEFVPGNPACHADYFAYLKANVKGRMLHTYIALEFKMPYRTRPQTTGIRSEMGDSRVRVDEESGKALEDAGFASIGHGAKLIHQTYCYARDGRLTCPQVPDPRLINRKFGYCSTFNESWVCEYVDSDMESQGSLTETQHTAVSTGSSGNIVDNQTTGSPAQATPACYINVSSCFHANNNSPHIAVVIVGMLSDAVRDMQDNPDQYMEMDQAVDKTNPLMSPPSHVSRTPYKSGTMVYSIPGKVHRKSLGRRSIPGNGSTTKGQDMAVLAVQCKQQSTFAFQPLFLHTDVWCGNAVVNQHAPEQTDMATDSTLQARQSTDDGYVTQGIWACVVENWRPLTGHFTLGRQLGYGRSGYVHEAWHNNRHVALKLCPLQTEDRILEEIVQETRVYDYLRDLQGTELPTLYNYGVLEINGVLYLALELEFLQDALQANTMTVYREHLVAALPLSVKSDILNSLAKLHERGVVHNDPRVYNVLLVQDPARPDRYKPKLLDLAMSYIDATDEAIQEDKRLWTAVLNGEAI</sequence>
<accession>A0A1Y1W9S7</accession>
<dbReference type="OrthoDB" id="2156052at2759"/>
<keyword evidence="2" id="KW-0175">Coiled coil</keyword>
<dbReference type="Gene3D" id="1.10.510.10">
    <property type="entry name" value="Transferase(Phosphotransferase) domain 1"/>
    <property type="match status" value="1"/>
</dbReference>
<keyword evidence="6" id="KW-1185">Reference proteome</keyword>
<evidence type="ECO:0000259" key="4">
    <source>
        <dbReference type="PROSITE" id="PS50011"/>
    </source>
</evidence>
<keyword evidence="1" id="KW-0547">Nucleotide-binding</keyword>
<dbReference type="RefSeq" id="XP_040743773.1">
    <property type="nucleotide sequence ID" value="XM_040885529.1"/>
</dbReference>
<dbReference type="GO" id="GO:0004672">
    <property type="term" value="F:protein kinase activity"/>
    <property type="evidence" value="ECO:0007669"/>
    <property type="project" value="InterPro"/>
</dbReference>
<dbReference type="InterPro" id="IPR017441">
    <property type="entry name" value="Protein_kinase_ATP_BS"/>
</dbReference>
<dbReference type="EMBL" id="MCFD01000006">
    <property type="protein sequence ID" value="ORX70135.1"/>
    <property type="molecule type" value="Genomic_DNA"/>
</dbReference>
<evidence type="ECO:0000256" key="3">
    <source>
        <dbReference type="SAM" id="MobiDB-lite"/>
    </source>
</evidence>
<feature type="binding site" evidence="1">
    <location>
        <position position="716"/>
    </location>
    <ligand>
        <name>ATP</name>
        <dbReference type="ChEBI" id="CHEBI:30616"/>
    </ligand>
</feature>
<dbReference type="SUPFAM" id="SSF56112">
    <property type="entry name" value="Protein kinase-like (PK-like)"/>
    <property type="match status" value="1"/>
</dbReference>
<dbReference type="PANTHER" id="PTHR37171">
    <property type="entry name" value="SERINE/THREONINE-PROTEIN KINASE YRZF-RELATED"/>
    <property type="match status" value="1"/>
</dbReference>
<protein>
    <recommendedName>
        <fullName evidence="4">Protein kinase domain-containing protein</fullName>
    </recommendedName>
</protein>
<comment type="caution">
    <text evidence="5">The sequence shown here is derived from an EMBL/GenBank/DDBJ whole genome shotgun (WGS) entry which is preliminary data.</text>
</comment>
<organism evidence="5 6">
    <name type="scientific">Linderina pennispora</name>
    <dbReference type="NCBI Taxonomy" id="61395"/>
    <lineage>
        <taxon>Eukaryota</taxon>
        <taxon>Fungi</taxon>
        <taxon>Fungi incertae sedis</taxon>
        <taxon>Zoopagomycota</taxon>
        <taxon>Kickxellomycotina</taxon>
        <taxon>Kickxellomycetes</taxon>
        <taxon>Kickxellales</taxon>
        <taxon>Kickxellaceae</taxon>
        <taxon>Linderina</taxon>
    </lineage>
</organism>
<evidence type="ECO:0000313" key="5">
    <source>
        <dbReference type="EMBL" id="ORX70135.1"/>
    </source>
</evidence>
<dbReference type="InterPro" id="IPR011009">
    <property type="entry name" value="Kinase-like_dom_sf"/>
</dbReference>
<evidence type="ECO:0000313" key="6">
    <source>
        <dbReference type="Proteomes" id="UP000193922"/>
    </source>
</evidence>
<feature type="region of interest" description="Disordered" evidence="3">
    <location>
        <begin position="479"/>
        <end position="503"/>
    </location>
</feature>
<feature type="coiled-coil region" evidence="2">
    <location>
        <begin position="162"/>
        <end position="196"/>
    </location>
</feature>
<proteinExistence type="predicted"/>
<dbReference type="PANTHER" id="PTHR37171:SF1">
    <property type="entry name" value="SERINE_THREONINE-PROTEIN KINASE YRZF-RELATED"/>
    <property type="match status" value="1"/>
</dbReference>
<dbReference type="Proteomes" id="UP000193922">
    <property type="component" value="Unassembled WGS sequence"/>
</dbReference>
<dbReference type="AlphaFoldDB" id="A0A1Y1W9S7"/>
<reference evidence="5 6" key="1">
    <citation type="submission" date="2016-07" db="EMBL/GenBank/DDBJ databases">
        <title>Pervasive Adenine N6-methylation of Active Genes in Fungi.</title>
        <authorList>
            <consortium name="DOE Joint Genome Institute"/>
            <person name="Mondo S.J."/>
            <person name="Dannebaum R.O."/>
            <person name="Kuo R.C."/>
            <person name="Labutti K."/>
            <person name="Haridas S."/>
            <person name="Kuo A."/>
            <person name="Salamov A."/>
            <person name="Ahrendt S.R."/>
            <person name="Lipzen A."/>
            <person name="Sullivan W."/>
            <person name="Andreopoulos W.B."/>
            <person name="Clum A."/>
            <person name="Lindquist E."/>
            <person name="Daum C."/>
            <person name="Ramamoorthy G.K."/>
            <person name="Gryganskyi A."/>
            <person name="Culley D."/>
            <person name="Magnuson J.K."/>
            <person name="James T.Y."/>
            <person name="O'Malley M.A."/>
            <person name="Stajich J.E."/>
            <person name="Spatafora J.W."/>
            <person name="Visel A."/>
            <person name="Grigoriev I.V."/>
        </authorList>
    </citation>
    <scope>NUCLEOTIDE SEQUENCE [LARGE SCALE GENOMIC DNA]</scope>
    <source>
        <strain evidence="5 6">ATCC 12442</strain>
    </source>
</reference>
<keyword evidence="1" id="KW-0067">ATP-binding</keyword>
<feature type="domain" description="Protein kinase" evidence="4">
    <location>
        <begin position="689"/>
        <end position="869"/>
    </location>
</feature>
<name>A0A1Y1W9S7_9FUNG</name>